<dbReference type="EMBL" id="SEWY01000001">
    <property type="protein sequence ID" value="TBH75432.1"/>
    <property type="molecule type" value="Genomic_DNA"/>
</dbReference>
<dbReference type="AlphaFoldDB" id="A0A4Q9BGM5"/>
<gene>
    <name evidence="1" type="ORF">EWU20_02305</name>
</gene>
<comment type="caution">
    <text evidence="1">The sequence shown here is derived from an EMBL/GenBank/DDBJ whole genome shotgun (WGS) entry which is preliminary data.</text>
</comment>
<evidence type="ECO:0008006" key="3">
    <source>
        <dbReference type="Google" id="ProtNLM"/>
    </source>
</evidence>
<dbReference type="OrthoDB" id="943369at2"/>
<reference evidence="1 2" key="1">
    <citation type="submission" date="2019-02" db="EMBL/GenBank/DDBJ databases">
        <title>Genome of a new Bacteroidetes strain.</title>
        <authorList>
            <person name="Pitt A."/>
        </authorList>
    </citation>
    <scope>NUCLEOTIDE SEQUENCE [LARGE SCALE GENOMIC DNA]</scope>
    <source>
        <strain evidence="1 2">103A-SOEBACH</strain>
    </source>
</reference>
<name>A0A4Q9BGM5_9BACT</name>
<accession>A0A4Q9BGM5</accession>
<sequence>MKKILAPIFISLFIFSACHSKEEAEYYFSDAERDTLLTNVITFVSENATYANVDTRFQKKFRAEYVSRLPLYHFVKLTKLENGECYFLLSRPVANLKELRRGVVGKFTLKEGSLQPENFEEVVNTPHYSEELVVERGSFLFRELMKKGNLNEYLSMAHYVEWPDKSLKYDKVKKTWVSTGAL</sequence>
<evidence type="ECO:0000313" key="2">
    <source>
        <dbReference type="Proteomes" id="UP000293583"/>
    </source>
</evidence>
<dbReference type="RefSeq" id="WP_130922585.1">
    <property type="nucleotide sequence ID" value="NZ_JAANOM010000002.1"/>
</dbReference>
<organism evidence="1 2">
    <name type="scientific">Aquirufa antheringensis</name>
    <dbReference type="NCBI Taxonomy" id="2516559"/>
    <lineage>
        <taxon>Bacteria</taxon>
        <taxon>Pseudomonadati</taxon>
        <taxon>Bacteroidota</taxon>
        <taxon>Cytophagia</taxon>
        <taxon>Cytophagales</taxon>
        <taxon>Flectobacillaceae</taxon>
        <taxon>Aquirufa</taxon>
    </lineage>
</organism>
<protein>
    <recommendedName>
        <fullName evidence="3">Lipoprotein</fullName>
    </recommendedName>
</protein>
<keyword evidence="2" id="KW-1185">Reference proteome</keyword>
<dbReference type="Proteomes" id="UP000293583">
    <property type="component" value="Unassembled WGS sequence"/>
</dbReference>
<dbReference type="PROSITE" id="PS51257">
    <property type="entry name" value="PROKAR_LIPOPROTEIN"/>
    <property type="match status" value="1"/>
</dbReference>
<proteinExistence type="predicted"/>
<evidence type="ECO:0000313" key="1">
    <source>
        <dbReference type="EMBL" id="TBH75432.1"/>
    </source>
</evidence>